<dbReference type="InterPro" id="IPR051824">
    <property type="entry name" value="LRR_Rcpt-Like_S/T_Kinase"/>
</dbReference>
<comment type="catalytic activity">
    <reaction evidence="17">
        <text>L-threonyl-[protein] + ATP = O-phospho-L-threonyl-[protein] + ADP + H(+)</text>
        <dbReference type="Rhea" id="RHEA:46608"/>
        <dbReference type="Rhea" id="RHEA-COMP:11060"/>
        <dbReference type="Rhea" id="RHEA-COMP:11605"/>
        <dbReference type="ChEBI" id="CHEBI:15378"/>
        <dbReference type="ChEBI" id="CHEBI:30013"/>
        <dbReference type="ChEBI" id="CHEBI:30616"/>
        <dbReference type="ChEBI" id="CHEBI:61977"/>
        <dbReference type="ChEBI" id="CHEBI:456216"/>
        <dbReference type="EC" id="2.7.11.1"/>
    </reaction>
</comment>
<sequence length="1212" mass="134451">MCSILKTFSLPGRLPPELSKLQYLESIDLCLNYLYGSIPMEWASLPYLKSISVCANRLSGDIPKGLGKFINLTQLILEANQFSGVIPKELGNLVNLEGLVLSSNQLVGSVPETLGRLKNLTNLRFSDNHLNGSIPEFIGNLSKLKRLELYASGLREPIPDSIFRLENLVDLRISDTTAGLRQFPHIVSKSLKYLVLRNLNLTGPIPTTIWGLPKLTTLDLSFNRLTGEILADAAAPKFTYLAGNKLSGKIESGPFLTASTNMSLPVEALKDIASTLGVKHLNLSEDPCLTKTLVITQYVLKEGQNSTIRCDQGRRECMGSATFSLPGRLPPELSKLQYLILIDLCRNYLNGSIPMEWASLPYLTSISVCANRLSGGIPKGLGKFINLTKLDLEANQFSGTIPIELGNLVNLEGLVLSSNQLVGGIPKTIARLKNLTNLRFSDNRLNGSIPELMGTLAKLQRLELYASGLTEPIPDFIFQLENLFDLRISDTTWGQFPHITSKNLKYLVLRNMNLTGPIPTTIWDLPYLMTLDLSFNRLTGEIPADATAPKYTYLAGNMLSGKVESGPFLTASTNIDLSYNNFTWSPSCRERTNVNTYESSSSRNRLTRLLPCSAINQCKNYSKSLHINCGGPDVTIENSRGRFLYEGDNSGRTGSAMNYHGKNWGFSNTGDFMDDIITEDTYSVSSESPLSAKYPELYQTARRSPLSLAYFAFCFENGSYNVKLHFAEIQFSDEEPYARLATRFFNIYVQEDFNIREEANGTHKEVIKEVNTTVTDNTLEIRLYWAGKGTTIIPKRGNYGSLISAISVCPSYESECGAQVHPLLVRKAHKARIYPLILVITALILSLAFLIFGAFYWKKCVRNEDSGKRGNIKLNDLNDNRFLSLKQLKVATDNFDPLNKIGEGGFGSVYKGQLPDGTLIAVKKLSSKSCQGNKEFVNEIGMIACLQHPNLVKLYGCCCENNQLLLVYEYLENNCLADALFGRSGLKLEWGTRHKICLGIARGLAFLHEDSAVKIIHRDIKGTNVLLDKDLNSKISDFGLARLHEDEKSHITTKVAGTIGYMAPEYVMRGHLTEKADVYSFGVVAMEIFSGKSNANYTPDNECCIGLLDWAFVLQKKGAFSEILDPKLEGVYDVMEAERMIKVSLLCSNKSPTLRPTMSEVVKMLEGETEIEQIISDPGVYGDELRFKRSSEVGTSSLPSDYLVSIPLSCHL</sequence>
<evidence type="ECO:0000256" key="1">
    <source>
        <dbReference type="ARBA" id="ARBA00004479"/>
    </source>
</evidence>
<feature type="binding site" evidence="19">
    <location>
        <position position="924"/>
    </location>
    <ligand>
        <name>ATP</name>
        <dbReference type="ChEBI" id="CHEBI:30616"/>
    </ligand>
</feature>
<evidence type="ECO:0000256" key="11">
    <source>
        <dbReference type="ARBA" id="ARBA00022777"/>
    </source>
</evidence>
<dbReference type="PRINTS" id="PR00019">
    <property type="entry name" value="LEURICHRPT"/>
</dbReference>
<dbReference type="FunFam" id="3.80.10.10:FF:001070">
    <property type="entry name" value="Leucine-rich repeat transmembrane protein kinase"/>
    <property type="match status" value="1"/>
</dbReference>
<dbReference type="InterPro" id="IPR001611">
    <property type="entry name" value="Leu-rich_rpt"/>
</dbReference>
<evidence type="ECO:0000256" key="13">
    <source>
        <dbReference type="ARBA" id="ARBA00022989"/>
    </source>
</evidence>
<keyword evidence="8" id="KW-0732">Signal</keyword>
<dbReference type="Gene3D" id="1.10.510.10">
    <property type="entry name" value="Transferase(Phosphotransferase) domain 1"/>
    <property type="match status" value="1"/>
</dbReference>
<keyword evidence="5" id="KW-0433">Leucine-rich repeat</keyword>
<evidence type="ECO:0000259" key="21">
    <source>
        <dbReference type="PROSITE" id="PS50011"/>
    </source>
</evidence>
<keyword evidence="15" id="KW-0675">Receptor</keyword>
<keyword evidence="3" id="KW-0723">Serine/threonine-protein kinase</keyword>
<accession>A0A8X7Q9B9</accession>
<keyword evidence="4" id="KW-0597">Phosphoprotein</keyword>
<keyword evidence="6" id="KW-0808">Transferase</keyword>
<feature type="transmembrane region" description="Helical" evidence="20">
    <location>
        <begin position="833"/>
        <end position="857"/>
    </location>
</feature>
<dbReference type="SUPFAM" id="SSF52058">
    <property type="entry name" value="L domain-like"/>
    <property type="match status" value="2"/>
</dbReference>
<evidence type="ECO:0000256" key="10">
    <source>
        <dbReference type="ARBA" id="ARBA00022741"/>
    </source>
</evidence>
<evidence type="ECO:0000256" key="8">
    <source>
        <dbReference type="ARBA" id="ARBA00022729"/>
    </source>
</evidence>
<evidence type="ECO:0000256" key="20">
    <source>
        <dbReference type="SAM" id="Phobius"/>
    </source>
</evidence>
<evidence type="ECO:0000313" key="22">
    <source>
        <dbReference type="EMBL" id="KAG2265852.1"/>
    </source>
</evidence>
<dbReference type="CDD" id="cd14066">
    <property type="entry name" value="STKc_IRAK"/>
    <property type="match status" value="1"/>
</dbReference>
<keyword evidence="13 20" id="KW-1133">Transmembrane helix</keyword>
<comment type="subcellular location">
    <subcellularLocation>
        <location evidence="1">Membrane</location>
        <topology evidence="1">Single-pass type I membrane protein</topology>
    </subcellularLocation>
</comment>
<dbReference type="InterPro" id="IPR001245">
    <property type="entry name" value="Ser-Thr/Tyr_kinase_cat_dom"/>
</dbReference>
<dbReference type="SUPFAM" id="SSF56112">
    <property type="entry name" value="Protein kinase-like (PK-like)"/>
    <property type="match status" value="1"/>
</dbReference>
<feature type="domain" description="Protein kinase" evidence="21">
    <location>
        <begin position="895"/>
        <end position="1171"/>
    </location>
</feature>
<keyword evidence="10 19" id="KW-0547">Nucleotide-binding</keyword>
<keyword evidence="12 19" id="KW-0067">ATP-binding</keyword>
<dbReference type="EMBL" id="JAAMPC010000014">
    <property type="protein sequence ID" value="KAG2265852.1"/>
    <property type="molecule type" value="Genomic_DNA"/>
</dbReference>
<dbReference type="PROSITE" id="PS50011">
    <property type="entry name" value="PROTEIN_KINASE_DOM"/>
    <property type="match status" value="1"/>
</dbReference>
<evidence type="ECO:0000256" key="6">
    <source>
        <dbReference type="ARBA" id="ARBA00022679"/>
    </source>
</evidence>
<dbReference type="InterPro" id="IPR000719">
    <property type="entry name" value="Prot_kinase_dom"/>
</dbReference>
<dbReference type="InterPro" id="IPR017441">
    <property type="entry name" value="Protein_kinase_ATP_BS"/>
</dbReference>
<reference evidence="22 23" key="1">
    <citation type="submission" date="2020-02" db="EMBL/GenBank/DDBJ databases">
        <authorList>
            <person name="Ma Q."/>
            <person name="Huang Y."/>
            <person name="Song X."/>
            <person name="Pei D."/>
        </authorList>
    </citation>
    <scope>NUCLEOTIDE SEQUENCE [LARGE SCALE GENOMIC DNA]</scope>
    <source>
        <strain evidence="22">Sxm20200214</strain>
        <tissue evidence="22">Leaf</tissue>
    </source>
</reference>
<evidence type="ECO:0000256" key="14">
    <source>
        <dbReference type="ARBA" id="ARBA00023136"/>
    </source>
</evidence>
<dbReference type="PROSITE" id="PS00107">
    <property type="entry name" value="PROTEIN_KINASE_ATP"/>
    <property type="match status" value="1"/>
</dbReference>
<evidence type="ECO:0000256" key="18">
    <source>
        <dbReference type="ARBA" id="ARBA00048679"/>
    </source>
</evidence>
<evidence type="ECO:0000256" key="4">
    <source>
        <dbReference type="ARBA" id="ARBA00022553"/>
    </source>
</evidence>
<dbReference type="GO" id="GO:0004674">
    <property type="term" value="F:protein serine/threonine kinase activity"/>
    <property type="evidence" value="ECO:0007669"/>
    <property type="project" value="UniProtKB-KW"/>
</dbReference>
<name>A0A8X7Q9B9_BRACI</name>
<gene>
    <name evidence="22" type="ORF">Bca52824_072931</name>
</gene>
<proteinExistence type="predicted"/>
<dbReference type="InterPro" id="IPR011009">
    <property type="entry name" value="Kinase-like_dom_sf"/>
</dbReference>
<keyword evidence="23" id="KW-1185">Reference proteome</keyword>
<comment type="catalytic activity">
    <reaction evidence="18">
        <text>L-seryl-[protein] + ATP = O-phospho-L-seryl-[protein] + ADP + H(+)</text>
        <dbReference type="Rhea" id="RHEA:17989"/>
        <dbReference type="Rhea" id="RHEA-COMP:9863"/>
        <dbReference type="Rhea" id="RHEA-COMP:11604"/>
        <dbReference type="ChEBI" id="CHEBI:15378"/>
        <dbReference type="ChEBI" id="CHEBI:29999"/>
        <dbReference type="ChEBI" id="CHEBI:30616"/>
        <dbReference type="ChEBI" id="CHEBI:83421"/>
        <dbReference type="ChEBI" id="CHEBI:456216"/>
        <dbReference type="EC" id="2.7.11.1"/>
    </reaction>
</comment>
<dbReference type="InterPro" id="IPR021720">
    <property type="entry name" value="Malectin_dom"/>
</dbReference>
<evidence type="ECO:0000256" key="2">
    <source>
        <dbReference type="ARBA" id="ARBA00012513"/>
    </source>
</evidence>
<dbReference type="FunFam" id="3.30.200.20:FF:000217">
    <property type="entry name" value="probable LRR receptor-like serine/threonine-protein kinase At1g53430"/>
    <property type="match status" value="1"/>
</dbReference>
<dbReference type="SMART" id="SM00220">
    <property type="entry name" value="S_TKc"/>
    <property type="match status" value="1"/>
</dbReference>
<dbReference type="PANTHER" id="PTHR48006:SF64">
    <property type="entry name" value="LEUCINE-RICH REPEAT TRANSMEMBRANE PROTEIN KINASE"/>
    <property type="match status" value="1"/>
</dbReference>
<dbReference type="Pfam" id="PF07714">
    <property type="entry name" value="PK_Tyr_Ser-Thr"/>
    <property type="match status" value="1"/>
</dbReference>
<dbReference type="PANTHER" id="PTHR48006">
    <property type="entry name" value="LEUCINE-RICH REPEAT-CONTAINING PROTEIN DDB_G0281931-RELATED"/>
    <property type="match status" value="1"/>
</dbReference>
<dbReference type="InterPro" id="IPR032675">
    <property type="entry name" value="LRR_dom_sf"/>
</dbReference>
<dbReference type="Pfam" id="PF11721">
    <property type="entry name" value="Malectin"/>
    <property type="match status" value="1"/>
</dbReference>
<keyword evidence="7 20" id="KW-0812">Transmembrane</keyword>
<evidence type="ECO:0000256" key="7">
    <source>
        <dbReference type="ARBA" id="ARBA00022692"/>
    </source>
</evidence>
<keyword evidence="14 20" id="KW-0472">Membrane</keyword>
<keyword evidence="9" id="KW-0677">Repeat</keyword>
<dbReference type="Proteomes" id="UP000886595">
    <property type="component" value="Unassembled WGS sequence"/>
</dbReference>
<dbReference type="Gene3D" id="3.30.200.20">
    <property type="entry name" value="Phosphorylase Kinase, domain 1"/>
    <property type="match status" value="1"/>
</dbReference>
<dbReference type="FunFam" id="3.80.10.10:FF:000095">
    <property type="entry name" value="LRR receptor-like serine/threonine-protein kinase GSO1"/>
    <property type="match status" value="1"/>
</dbReference>
<dbReference type="AlphaFoldDB" id="A0A8X7Q9B9"/>
<keyword evidence="16" id="KW-0325">Glycoprotein</keyword>
<dbReference type="EC" id="2.7.11.1" evidence="2"/>
<dbReference type="OrthoDB" id="1938112at2759"/>
<keyword evidence="11" id="KW-0418">Kinase</keyword>
<dbReference type="SMART" id="SM00369">
    <property type="entry name" value="LRR_TYP"/>
    <property type="match status" value="6"/>
</dbReference>
<dbReference type="FunFam" id="2.60.120.430:FF:000004">
    <property type="entry name" value="Putative leucine-rich repeat receptor-like serine/threonine-protein kinase"/>
    <property type="match status" value="1"/>
</dbReference>
<evidence type="ECO:0000256" key="16">
    <source>
        <dbReference type="ARBA" id="ARBA00023180"/>
    </source>
</evidence>
<protein>
    <recommendedName>
        <fullName evidence="2">non-specific serine/threonine protein kinase</fullName>
        <ecNumber evidence="2">2.7.11.1</ecNumber>
    </recommendedName>
</protein>
<dbReference type="Gene3D" id="3.80.10.10">
    <property type="entry name" value="Ribonuclease Inhibitor"/>
    <property type="match status" value="6"/>
</dbReference>
<dbReference type="GO" id="GO:0016020">
    <property type="term" value="C:membrane"/>
    <property type="evidence" value="ECO:0007669"/>
    <property type="project" value="UniProtKB-SubCell"/>
</dbReference>
<evidence type="ECO:0000256" key="12">
    <source>
        <dbReference type="ARBA" id="ARBA00022840"/>
    </source>
</evidence>
<dbReference type="Gene3D" id="2.60.120.430">
    <property type="entry name" value="Galactose-binding lectin"/>
    <property type="match status" value="1"/>
</dbReference>
<dbReference type="InterPro" id="IPR003591">
    <property type="entry name" value="Leu-rich_rpt_typical-subtyp"/>
</dbReference>
<evidence type="ECO:0000256" key="9">
    <source>
        <dbReference type="ARBA" id="ARBA00022737"/>
    </source>
</evidence>
<organism evidence="22 23">
    <name type="scientific">Brassica carinata</name>
    <name type="common">Ethiopian mustard</name>
    <name type="synonym">Abyssinian cabbage</name>
    <dbReference type="NCBI Taxonomy" id="52824"/>
    <lineage>
        <taxon>Eukaryota</taxon>
        <taxon>Viridiplantae</taxon>
        <taxon>Streptophyta</taxon>
        <taxon>Embryophyta</taxon>
        <taxon>Tracheophyta</taxon>
        <taxon>Spermatophyta</taxon>
        <taxon>Magnoliopsida</taxon>
        <taxon>eudicotyledons</taxon>
        <taxon>Gunneridae</taxon>
        <taxon>Pentapetalae</taxon>
        <taxon>rosids</taxon>
        <taxon>malvids</taxon>
        <taxon>Brassicales</taxon>
        <taxon>Brassicaceae</taxon>
        <taxon>Brassiceae</taxon>
        <taxon>Brassica</taxon>
    </lineage>
</organism>
<dbReference type="FunFam" id="1.10.510.10:FF:000044">
    <property type="entry name" value="Putative LRR receptor-like serine/threonine-protein kinase"/>
    <property type="match status" value="1"/>
</dbReference>
<evidence type="ECO:0000256" key="3">
    <source>
        <dbReference type="ARBA" id="ARBA00022527"/>
    </source>
</evidence>
<evidence type="ECO:0000256" key="5">
    <source>
        <dbReference type="ARBA" id="ARBA00022614"/>
    </source>
</evidence>
<dbReference type="GO" id="GO:0005524">
    <property type="term" value="F:ATP binding"/>
    <property type="evidence" value="ECO:0007669"/>
    <property type="project" value="UniProtKB-UniRule"/>
</dbReference>
<comment type="caution">
    <text evidence="22">The sequence shown here is derived from an EMBL/GenBank/DDBJ whole genome shotgun (WGS) entry which is preliminary data.</text>
</comment>
<evidence type="ECO:0000256" key="19">
    <source>
        <dbReference type="PROSITE-ProRule" id="PRU10141"/>
    </source>
</evidence>
<dbReference type="FunFam" id="3.80.10.10:FF:000383">
    <property type="entry name" value="Leucine-rich repeat receptor protein kinase EMS1"/>
    <property type="match status" value="1"/>
</dbReference>
<evidence type="ECO:0000313" key="23">
    <source>
        <dbReference type="Proteomes" id="UP000886595"/>
    </source>
</evidence>
<evidence type="ECO:0000256" key="15">
    <source>
        <dbReference type="ARBA" id="ARBA00023170"/>
    </source>
</evidence>
<dbReference type="Pfam" id="PF00560">
    <property type="entry name" value="LRR_1"/>
    <property type="match status" value="6"/>
</dbReference>
<dbReference type="PROSITE" id="PS00108">
    <property type="entry name" value="PROTEIN_KINASE_ST"/>
    <property type="match status" value="1"/>
</dbReference>
<dbReference type="InterPro" id="IPR008271">
    <property type="entry name" value="Ser/Thr_kinase_AS"/>
</dbReference>
<evidence type="ECO:0000256" key="17">
    <source>
        <dbReference type="ARBA" id="ARBA00047899"/>
    </source>
</evidence>